<dbReference type="FunFam" id="1.10.40.30:FF:000007">
    <property type="entry name" value="Adenylosuccinate lyase"/>
    <property type="match status" value="1"/>
</dbReference>
<evidence type="ECO:0000256" key="3">
    <source>
        <dbReference type="ARBA" id="ARBA00008273"/>
    </source>
</evidence>
<dbReference type="GO" id="GO:0004018">
    <property type="term" value="F:N6-(1,2-dicarboxyethyl)AMP AMP-lyase (fumarate-forming) activity"/>
    <property type="evidence" value="ECO:0007669"/>
    <property type="project" value="UniProtKB-UniRule"/>
</dbReference>
<accession>A0A2H0LZC4</accession>
<keyword evidence="7 12" id="KW-0456">Lyase</keyword>
<dbReference type="AlphaFoldDB" id="A0A2H0LZC4"/>
<dbReference type="PRINTS" id="PR00149">
    <property type="entry name" value="FUMRATELYASE"/>
</dbReference>
<dbReference type="PANTHER" id="PTHR43172">
    <property type="entry name" value="ADENYLOSUCCINATE LYASE"/>
    <property type="match status" value="1"/>
</dbReference>
<dbReference type="InterPro" id="IPR004769">
    <property type="entry name" value="Pur_lyase"/>
</dbReference>
<evidence type="ECO:0000256" key="4">
    <source>
        <dbReference type="ARBA" id="ARBA00012339"/>
    </source>
</evidence>
<dbReference type="EMBL" id="PCWA01000015">
    <property type="protein sequence ID" value="PIQ89773.1"/>
    <property type="molecule type" value="Genomic_DNA"/>
</dbReference>
<evidence type="ECO:0000256" key="10">
    <source>
        <dbReference type="ARBA" id="ARBA00049115"/>
    </source>
</evidence>
<dbReference type="InterPro" id="IPR019468">
    <property type="entry name" value="AdenyloSucc_lyase_C"/>
</dbReference>
<evidence type="ECO:0000313" key="15">
    <source>
        <dbReference type="Proteomes" id="UP000229641"/>
    </source>
</evidence>
<dbReference type="Pfam" id="PF10397">
    <property type="entry name" value="ADSL_C"/>
    <property type="match status" value="1"/>
</dbReference>
<dbReference type="EC" id="4.3.2.2" evidence="4 11"/>
<dbReference type="Pfam" id="PF00206">
    <property type="entry name" value="Lyase_1"/>
    <property type="match status" value="1"/>
</dbReference>
<comment type="pathway">
    <text evidence="1 12">Purine metabolism; IMP biosynthesis via de novo pathway; 5-amino-1-(5-phospho-D-ribosyl)imidazole-4-carboxamide from 5-amino-1-(5-phospho-D-ribosyl)imidazole-4-carboxylate: step 2/2.</text>
</comment>
<comment type="catalytic activity">
    <reaction evidence="8">
        <text>(2S)-2-[5-amino-1-(5-phospho-beta-D-ribosyl)imidazole-4-carboxamido]succinate = 5-amino-1-(5-phospho-beta-D-ribosyl)imidazole-4-carboxamide + fumarate</text>
        <dbReference type="Rhea" id="RHEA:23920"/>
        <dbReference type="ChEBI" id="CHEBI:29806"/>
        <dbReference type="ChEBI" id="CHEBI:58443"/>
        <dbReference type="ChEBI" id="CHEBI:58475"/>
        <dbReference type="EC" id="4.3.2.2"/>
    </reaction>
    <physiologicalReaction direction="left-to-right" evidence="8">
        <dbReference type="Rhea" id="RHEA:23921"/>
    </physiologicalReaction>
</comment>
<evidence type="ECO:0000256" key="1">
    <source>
        <dbReference type="ARBA" id="ARBA00004706"/>
    </source>
</evidence>
<evidence type="ECO:0000256" key="11">
    <source>
        <dbReference type="NCBIfam" id="TIGR00928"/>
    </source>
</evidence>
<dbReference type="SMART" id="SM00998">
    <property type="entry name" value="ADSL_C"/>
    <property type="match status" value="1"/>
</dbReference>
<proteinExistence type="inferred from homology"/>
<dbReference type="Gene3D" id="1.10.275.10">
    <property type="entry name" value="Fumarase/aspartase (N-terminal domain)"/>
    <property type="match status" value="1"/>
</dbReference>
<dbReference type="Gene3D" id="1.20.200.10">
    <property type="entry name" value="Fumarase/aspartase (Central domain)"/>
    <property type="match status" value="1"/>
</dbReference>
<dbReference type="InterPro" id="IPR022761">
    <property type="entry name" value="Fumarate_lyase_N"/>
</dbReference>
<dbReference type="InterPro" id="IPR000362">
    <property type="entry name" value="Fumarate_lyase_fam"/>
</dbReference>
<dbReference type="InterPro" id="IPR024083">
    <property type="entry name" value="Fumarase/histidase_N"/>
</dbReference>
<dbReference type="PROSITE" id="PS00163">
    <property type="entry name" value="FUMARATE_LYASES"/>
    <property type="match status" value="1"/>
</dbReference>
<feature type="domain" description="Adenylosuccinate lyase C-terminal" evidence="13">
    <location>
        <begin position="349"/>
        <end position="429"/>
    </location>
</feature>
<dbReference type="GO" id="GO:0006189">
    <property type="term" value="P:'de novo' IMP biosynthetic process"/>
    <property type="evidence" value="ECO:0007669"/>
    <property type="project" value="UniProtKB-UniPathway"/>
</dbReference>
<dbReference type="SUPFAM" id="SSF48557">
    <property type="entry name" value="L-aspartase-like"/>
    <property type="match status" value="1"/>
</dbReference>
<dbReference type="UniPathway" id="UPA00074">
    <property type="reaction ID" value="UER00132"/>
</dbReference>
<comment type="caution">
    <text evidence="14">The sequence shown here is derived from an EMBL/GenBank/DDBJ whole genome shotgun (WGS) entry which is preliminary data.</text>
</comment>
<dbReference type="NCBIfam" id="TIGR00928">
    <property type="entry name" value="purB"/>
    <property type="match status" value="1"/>
</dbReference>
<sequence length="430" mass="48679">MIARYSRPEISQIWSESNKFSKMLEIELLAMEAQVKLGKVPRSALAQVRKKAKFNTGNIKRIEEKTQHDVVAFITEVSRHIGKNASYFHIGLTSSDVLDTALSLQCREALDIIISGLDKLEKALLRKVKRYKNSVCIGRTHGIHAEPTTFGLKAASWYTETLRAKKLLFAARETVSFAKISGAVGTYSNIDPFVEKHVASRLNLNIEPVSTQIIPRDRYAVCLSNLAVLAAGLERIALEIRHLQRTEVLEAEEPFSKGQKGSSAMPHKRNPVVCERICGLSRIIRTNALAGLENVAVWHERDISHSSVERIILPDSTILLDYMLAKMAEVVDGLIVYPDNMLKNLVKTRGLIFSQRVLTMLMDKGLKRMSAYEIVQRNAMKTWQELSNFQDNLLADRQLRKIASKKEIKACFDLDYYLRNINIIFKRLGI</sequence>
<keyword evidence="6 12" id="KW-0658">Purine biosynthesis</keyword>
<evidence type="ECO:0000256" key="9">
    <source>
        <dbReference type="ARBA" id="ARBA00030717"/>
    </source>
</evidence>
<dbReference type="PRINTS" id="PR00145">
    <property type="entry name" value="ARGSUCLYASE"/>
</dbReference>
<comment type="similarity">
    <text evidence="3 12">Belongs to the lyase 1 family. Adenylosuccinate lyase subfamily.</text>
</comment>
<comment type="catalytic activity">
    <reaction evidence="10">
        <text>N(6)-(1,2-dicarboxyethyl)-AMP = fumarate + AMP</text>
        <dbReference type="Rhea" id="RHEA:16853"/>
        <dbReference type="ChEBI" id="CHEBI:29806"/>
        <dbReference type="ChEBI" id="CHEBI:57567"/>
        <dbReference type="ChEBI" id="CHEBI:456215"/>
        <dbReference type="EC" id="4.3.2.2"/>
    </reaction>
    <physiologicalReaction direction="left-to-right" evidence="10">
        <dbReference type="Rhea" id="RHEA:16854"/>
    </physiologicalReaction>
</comment>
<evidence type="ECO:0000313" key="14">
    <source>
        <dbReference type="EMBL" id="PIQ89773.1"/>
    </source>
</evidence>
<gene>
    <name evidence="14" type="ORF">COV72_01005</name>
</gene>
<name>A0A2H0LZC4_9BACT</name>
<evidence type="ECO:0000256" key="7">
    <source>
        <dbReference type="ARBA" id="ARBA00023239"/>
    </source>
</evidence>
<evidence type="ECO:0000256" key="12">
    <source>
        <dbReference type="RuleBase" id="RU361172"/>
    </source>
</evidence>
<evidence type="ECO:0000256" key="2">
    <source>
        <dbReference type="ARBA" id="ARBA00004734"/>
    </source>
</evidence>
<dbReference type="GO" id="GO:0005829">
    <property type="term" value="C:cytosol"/>
    <property type="evidence" value="ECO:0007669"/>
    <property type="project" value="TreeGrafter"/>
</dbReference>
<dbReference type="FunFam" id="1.20.200.10:FF:000008">
    <property type="entry name" value="Adenylosuccinate lyase"/>
    <property type="match status" value="1"/>
</dbReference>
<evidence type="ECO:0000256" key="5">
    <source>
        <dbReference type="ARBA" id="ARBA00017058"/>
    </source>
</evidence>
<dbReference type="GO" id="GO:0070626">
    <property type="term" value="F:(S)-2-(5-amino-1-(5-phospho-D-ribosyl)imidazole-4-carboxamido) succinate lyase (fumarate-forming) activity"/>
    <property type="evidence" value="ECO:0007669"/>
    <property type="project" value="TreeGrafter"/>
</dbReference>
<dbReference type="UniPathway" id="UPA00075">
    <property type="reaction ID" value="UER00336"/>
</dbReference>
<evidence type="ECO:0000259" key="13">
    <source>
        <dbReference type="SMART" id="SM00998"/>
    </source>
</evidence>
<dbReference type="InterPro" id="IPR008948">
    <property type="entry name" value="L-Aspartase-like"/>
</dbReference>
<protein>
    <recommendedName>
        <fullName evidence="5 11">Adenylosuccinate lyase</fullName>
        <shortName evidence="12">ASL</shortName>
        <ecNumber evidence="4 11">4.3.2.2</ecNumber>
    </recommendedName>
    <alternativeName>
        <fullName evidence="9 12">Adenylosuccinase</fullName>
    </alternativeName>
</protein>
<reference evidence="14 15" key="1">
    <citation type="submission" date="2017-09" db="EMBL/GenBank/DDBJ databases">
        <title>Depth-based differentiation of microbial function through sediment-hosted aquifers and enrichment of novel symbionts in the deep terrestrial subsurface.</title>
        <authorList>
            <person name="Probst A.J."/>
            <person name="Ladd B."/>
            <person name="Jarett J.K."/>
            <person name="Geller-Mcgrath D.E."/>
            <person name="Sieber C.M."/>
            <person name="Emerson J.B."/>
            <person name="Anantharaman K."/>
            <person name="Thomas B.C."/>
            <person name="Malmstrom R."/>
            <person name="Stieglmeier M."/>
            <person name="Klingl A."/>
            <person name="Woyke T."/>
            <person name="Ryan C.M."/>
            <person name="Banfield J.F."/>
        </authorList>
    </citation>
    <scope>NUCLEOTIDE SEQUENCE [LARGE SCALE GENOMIC DNA]</scope>
    <source>
        <strain evidence="14">CG11_big_fil_rev_8_21_14_0_20_42_13</strain>
    </source>
</reference>
<dbReference type="GO" id="GO:0044208">
    <property type="term" value="P:'de novo' AMP biosynthetic process"/>
    <property type="evidence" value="ECO:0007669"/>
    <property type="project" value="UniProtKB-UniPathway"/>
</dbReference>
<evidence type="ECO:0000256" key="8">
    <source>
        <dbReference type="ARBA" id="ARBA00024477"/>
    </source>
</evidence>
<evidence type="ECO:0000256" key="6">
    <source>
        <dbReference type="ARBA" id="ARBA00022755"/>
    </source>
</evidence>
<dbReference type="Proteomes" id="UP000229641">
    <property type="component" value="Unassembled WGS sequence"/>
</dbReference>
<organism evidence="14 15">
    <name type="scientific">Candidatus Ghiorseimicrobium undicola</name>
    <dbReference type="NCBI Taxonomy" id="1974746"/>
    <lineage>
        <taxon>Bacteria</taxon>
        <taxon>Pseudomonadati</taxon>
        <taxon>Candidatus Omnitrophota</taxon>
        <taxon>Candidatus Ghiorseimicrobium</taxon>
    </lineage>
</organism>
<dbReference type="CDD" id="cd01360">
    <property type="entry name" value="Adenylsuccinate_lyase_1"/>
    <property type="match status" value="1"/>
</dbReference>
<dbReference type="PANTHER" id="PTHR43172:SF1">
    <property type="entry name" value="ADENYLOSUCCINATE LYASE"/>
    <property type="match status" value="1"/>
</dbReference>
<dbReference type="Gene3D" id="1.10.40.30">
    <property type="entry name" value="Fumarase/aspartase (C-terminal domain)"/>
    <property type="match status" value="1"/>
</dbReference>
<comment type="pathway">
    <text evidence="2 12">Purine metabolism; AMP biosynthesis via de novo pathway; AMP from IMP: step 2/2.</text>
</comment>
<dbReference type="InterPro" id="IPR020557">
    <property type="entry name" value="Fumarate_lyase_CS"/>
</dbReference>